<evidence type="ECO:0008006" key="3">
    <source>
        <dbReference type="Google" id="ProtNLM"/>
    </source>
</evidence>
<evidence type="ECO:0000313" key="1">
    <source>
        <dbReference type="EMBL" id="MBK0401397.1"/>
    </source>
</evidence>
<accession>A0ABS1BWA9</accession>
<dbReference type="Proteomes" id="UP000644147">
    <property type="component" value="Unassembled WGS sequence"/>
</dbReference>
<proteinExistence type="predicted"/>
<sequence>MKIWILIFIAFAGYLNPVAGQSEKPGTYKLSKGDRFLNLEFQASLKNQIKDTYYKTGSMGLGGGYYLLDRVAFKATFMGQHYDALELVNPTRQKYDEKYLLTLTGKMRYNFVEIRNLGNIFMQSGYSQGKFTESKKIAVQRWEIMAIGVQTVYTKKSGGHIIGFEAGGGIEKGNLNKKATFFAFNGINYYFQKPEKTLGF</sequence>
<dbReference type="EMBL" id="JAEHFX010000001">
    <property type="protein sequence ID" value="MBK0401397.1"/>
    <property type="molecule type" value="Genomic_DNA"/>
</dbReference>
<comment type="caution">
    <text evidence="1">The sequence shown here is derived from an EMBL/GenBank/DDBJ whole genome shotgun (WGS) entry which is preliminary data.</text>
</comment>
<keyword evidence="2" id="KW-1185">Reference proteome</keyword>
<evidence type="ECO:0000313" key="2">
    <source>
        <dbReference type="Proteomes" id="UP000644147"/>
    </source>
</evidence>
<reference evidence="1 2" key="1">
    <citation type="submission" date="2020-12" db="EMBL/GenBank/DDBJ databases">
        <title>Bacterial novel species Adhaeribacter sp. BT258 isolated from soil.</title>
        <authorList>
            <person name="Jung H.-Y."/>
        </authorList>
    </citation>
    <scope>NUCLEOTIDE SEQUENCE [LARGE SCALE GENOMIC DNA]</scope>
    <source>
        <strain evidence="1 2">BT258</strain>
    </source>
</reference>
<dbReference type="RefSeq" id="WP_200504032.1">
    <property type="nucleotide sequence ID" value="NZ_JAEHFX010000001.1"/>
</dbReference>
<organism evidence="1 2">
    <name type="scientific">Adhaeribacter terrigena</name>
    <dbReference type="NCBI Taxonomy" id="2793070"/>
    <lineage>
        <taxon>Bacteria</taxon>
        <taxon>Pseudomonadati</taxon>
        <taxon>Bacteroidota</taxon>
        <taxon>Cytophagia</taxon>
        <taxon>Cytophagales</taxon>
        <taxon>Hymenobacteraceae</taxon>
        <taxon>Adhaeribacter</taxon>
    </lineage>
</organism>
<gene>
    <name evidence="1" type="ORF">I5M27_00285</name>
</gene>
<name>A0ABS1BWA9_9BACT</name>
<protein>
    <recommendedName>
        <fullName evidence="3">Outer membrane protein beta-barrel domain-containing protein</fullName>
    </recommendedName>
</protein>